<evidence type="ECO:0000313" key="1">
    <source>
        <dbReference type="EMBL" id="GAA1087759.1"/>
    </source>
</evidence>
<comment type="caution">
    <text evidence="1">The sequence shown here is derived from an EMBL/GenBank/DDBJ whole genome shotgun (WGS) entry which is preliminary data.</text>
</comment>
<keyword evidence="2" id="KW-1185">Reference proteome</keyword>
<dbReference type="EMBL" id="BAAALD010000030">
    <property type="protein sequence ID" value="GAA1087759.1"/>
    <property type="molecule type" value="Genomic_DNA"/>
</dbReference>
<protein>
    <recommendedName>
        <fullName evidence="3">Secreted protein</fullName>
    </recommendedName>
</protein>
<evidence type="ECO:0008006" key="3">
    <source>
        <dbReference type="Google" id="ProtNLM"/>
    </source>
</evidence>
<organism evidence="1 2">
    <name type="scientific">Kitasatospora arboriphila</name>
    <dbReference type="NCBI Taxonomy" id="258052"/>
    <lineage>
        <taxon>Bacteria</taxon>
        <taxon>Bacillati</taxon>
        <taxon>Actinomycetota</taxon>
        <taxon>Actinomycetes</taxon>
        <taxon>Kitasatosporales</taxon>
        <taxon>Streptomycetaceae</taxon>
        <taxon>Kitasatospora</taxon>
    </lineage>
</organism>
<evidence type="ECO:0000313" key="2">
    <source>
        <dbReference type="Proteomes" id="UP001499987"/>
    </source>
</evidence>
<name>A0ABN1TI19_9ACTN</name>
<sequence length="152" mass="15083">MRSVRAGSRPAVVLWALLVAGLLTLLPCAGTAKAVSGHVPAAPRASAATGPQAAGAVPAAHGAGHAVARWSDEGGAHVWCSADGDHPAPGKGCTSHPFRGLEAQLPNAPPQPVAVTLPQLVPAPSLPAAVPLDTLAGPPPAPDLHVLQVHRS</sequence>
<gene>
    <name evidence="1" type="ORF">GCM10009663_34210</name>
</gene>
<proteinExistence type="predicted"/>
<reference evidence="1 2" key="1">
    <citation type="journal article" date="2019" name="Int. J. Syst. Evol. Microbiol.">
        <title>The Global Catalogue of Microorganisms (GCM) 10K type strain sequencing project: providing services to taxonomists for standard genome sequencing and annotation.</title>
        <authorList>
            <consortium name="The Broad Institute Genomics Platform"/>
            <consortium name="The Broad Institute Genome Sequencing Center for Infectious Disease"/>
            <person name="Wu L."/>
            <person name="Ma J."/>
        </authorList>
    </citation>
    <scope>NUCLEOTIDE SEQUENCE [LARGE SCALE GENOMIC DNA]</scope>
    <source>
        <strain evidence="1 2">JCM 13002</strain>
    </source>
</reference>
<dbReference type="Proteomes" id="UP001499987">
    <property type="component" value="Unassembled WGS sequence"/>
</dbReference>
<accession>A0ABN1TI19</accession>